<keyword evidence="2" id="KW-1185">Reference proteome</keyword>
<accession>A0ABD2BUK1</accession>
<comment type="caution">
    <text evidence="1">The sequence shown here is derived from an EMBL/GenBank/DDBJ whole genome shotgun (WGS) entry which is preliminary data.</text>
</comment>
<reference evidence="1 2" key="1">
    <citation type="journal article" date="2024" name="Ann. Entomol. Soc. Am.">
        <title>Genomic analyses of the southern and eastern yellowjacket wasps (Hymenoptera: Vespidae) reveal evolutionary signatures of social life.</title>
        <authorList>
            <person name="Catto M.A."/>
            <person name="Caine P.B."/>
            <person name="Orr S.E."/>
            <person name="Hunt B.G."/>
            <person name="Goodisman M.A.D."/>
        </authorList>
    </citation>
    <scope>NUCLEOTIDE SEQUENCE [LARGE SCALE GENOMIC DNA]</scope>
    <source>
        <strain evidence="1">232</strain>
        <tissue evidence="1">Head and thorax</tissue>
    </source>
</reference>
<dbReference type="Proteomes" id="UP001607303">
    <property type="component" value="Unassembled WGS sequence"/>
</dbReference>
<dbReference type="AlphaFoldDB" id="A0ABD2BUK1"/>
<sequence length="69" mass="8128">MSDEITAKQYSKKNMKIFLLSSIKKNIFGTFIQYYKKKEGHRKKVLLLNLATISADICFKAAYRYENDK</sequence>
<evidence type="ECO:0000313" key="2">
    <source>
        <dbReference type="Proteomes" id="UP001607303"/>
    </source>
</evidence>
<gene>
    <name evidence="1" type="ORF">V1477_012950</name>
</gene>
<dbReference type="EMBL" id="JAYRBN010000066">
    <property type="protein sequence ID" value="KAL2736441.1"/>
    <property type="molecule type" value="Genomic_DNA"/>
</dbReference>
<protein>
    <submittedName>
        <fullName evidence="1">Uncharacterized protein</fullName>
    </submittedName>
</protein>
<name>A0ABD2BUK1_VESMC</name>
<evidence type="ECO:0000313" key="1">
    <source>
        <dbReference type="EMBL" id="KAL2736441.1"/>
    </source>
</evidence>
<organism evidence="1 2">
    <name type="scientific">Vespula maculifrons</name>
    <name type="common">Eastern yellow jacket</name>
    <name type="synonym">Wasp</name>
    <dbReference type="NCBI Taxonomy" id="7453"/>
    <lineage>
        <taxon>Eukaryota</taxon>
        <taxon>Metazoa</taxon>
        <taxon>Ecdysozoa</taxon>
        <taxon>Arthropoda</taxon>
        <taxon>Hexapoda</taxon>
        <taxon>Insecta</taxon>
        <taxon>Pterygota</taxon>
        <taxon>Neoptera</taxon>
        <taxon>Endopterygota</taxon>
        <taxon>Hymenoptera</taxon>
        <taxon>Apocrita</taxon>
        <taxon>Aculeata</taxon>
        <taxon>Vespoidea</taxon>
        <taxon>Vespidae</taxon>
        <taxon>Vespinae</taxon>
        <taxon>Vespula</taxon>
    </lineage>
</organism>
<proteinExistence type="predicted"/>